<feature type="compositionally biased region" description="Polar residues" evidence="7">
    <location>
        <begin position="526"/>
        <end position="537"/>
    </location>
</feature>
<dbReference type="AlphaFoldDB" id="A0A8H5EWF8"/>
<dbReference type="Pfam" id="PF00320">
    <property type="entry name" value="GATA"/>
    <property type="match status" value="1"/>
</dbReference>
<feature type="compositionally biased region" description="Low complexity" evidence="7">
    <location>
        <begin position="497"/>
        <end position="507"/>
    </location>
</feature>
<feature type="compositionally biased region" description="Basic and acidic residues" evidence="7">
    <location>
        <begin position="109"/>
        <end position="124"/>
    </location>
</feature>
<sequence>MAAAHHATHRPQYQLPPPPGYNDDLRLPSIKDLAFAYERPRQDPPPPPPTHTSQPLPEYAPSSQERVHHPQSSWKRPAPHAAPPPAMPAHHHQHLPQQHNPPLSAGHEVPSRPDEYPPPKHHDNGGYITPGGPAMGHLPGSGAPVRNDDHAHLHPNKRARTSQTPIASSRDTRPQQSPYPPPYQHQPQYQVAPPPPSPYPPVSSAPPTNHQAPPPPSPHPMHHPHHHQQSPPHGYSQYGQQYIPGRPVHLPPHHTTHHVQPQHTPQHTPVAAPLPPPPSGVQSQLPPNPQPVSYSSSAPPTVPPTAPPDWEHHQSHQPHPVHHIHHQPPPPPPPPSHAPVQHGQPPQHYSHLPPPPLPQQPIPANVPAPASAPSAPPPPQVYSHPPPPPSQHSQTYTRSSIAPSEIEHRPTSTSYPPAGPEKNPAREKTMTEIVHLCAILYDFASRYAQLTASLPYAQPSSTEIAEMANKANEVVRLLEELRRMNMPEAERVKQPEVSAVPVAAATTPPSPDDHRPPKRPWEDMSQDGQAPTQTESSVVFAEPYTAPAPAPTPAAEPAPTPQSTAEQDMELIRTKRATTAAGAAAAAGQPKTKYRKRSRATPPGKCHSCNIKETPEWRRGPDGARTLCNACGLHYAKLMRKQSKMNPGPNGEPPPPIDMDMLRASTRAAEAEKSSRQKEDSDRHASPATNSAPATPLTGQHHHQGSFQILSVQPEQGTSATSTSSSSEARTTHLSLGQPPPPPWTSRSFSNAASEQLQHQSFLRSSHVPETSPR</sequence>
<proteinExistence type="predicted"/>
<organism evidence="9 10">
    <name type="scientific">Tetrapyrgos nigripes</name>
    <dbReference type="NCBI Taxonomy" id="182062"/>
    <lineage>
        <taxon>Eukaryota</taxon>
        <taxon>Fungi</taxon>
        <taxon>Dikarya</taxon>
        <taxon>Basidiomycota</taxon>
        <taxon>Agaricomycotina</taxon>
        <taxon>Agaricomycetes</taxon>
        <taxon>Agaricomycetidae</taxon>
        <taxon>Agaricales</taxon>
        <taxon>Marasmiineae</taxon>
        <taxon>Marasmiaceae</taxon>
        <taxon>Tetrapyrgos</taxon>
    </lineage>
</organism>
<evidence type="ECO:0000256" key="3">
    <source>
        <dbReference type="ARBA" id="ARBA00022833"/>
    </source>
</evidence>
<feature type="compositionally biased region" description="Polar residues" evidence="7">
    <location>
        <begin position="745"/>
        <end position="764"/>
    </location>
</feature>
<feature type="region of interest" description="Disordered" evidence="7">
    <location>
        <begin position="487"/>
        <end position="625"/>
    </location>
</feature>
<feature type="compositionally biased region" description="Low complexity" evidence="7">
    <location>
        <begin position="258"/>
        <end position="271"/>
    </location>
</feature>
<dbReference type="InterPro" id="IPR013088">
    <property type="entry name" value="Znf_NHR/GATA"/>
</dbReference>
<feature type="compositionally biased region" description="Basic and acidic residues" evidence="7">
    <location>
        <begin position="669"/>
        <end position="685"/>
    </location>
</feature>
<dbReference type="GO" id="GO:0006355">
    <property type="term" value="P:regulation of DNA-templated transcription"/>
    <property type="evidence" value="ECO:0007669"/>
    <property type="project" value="InterPro"/>
</dbReference>
<feature type="compositionally biased region" description="Pro residues" evidence="7">
    <location>
        <begin position="352"/>
        <end position="366"/>
    </location>
</feature>
<dbReference type="PROSITE" id="PS50114">
    <property type="entry name" value="GATA_ZN_FINGER_2"/>
    <property type="match status" value="1"/>
</dbReference>
<dbReference type="CDD" id="cd00202">
    <property type="entry name" value="ZnF_GATA"/>
    <property type="match status" value="1"/>
</dbReference>
<keyword evidence="2 6" id="KW-0863">Zinc-finger</keyword>
<dbReference type="Proteomes" id="UP000559256">
    <property type="component" value="Unassembled WGS sequence"/>
</dbReference>
<gene>
    <name evidence="9" type="ORF">D9758_018708</name>
</gene>
<keyword evidence="1" id="KW-0479">Metal-binding</keyword>
<dbReference type="Gene3D" id="3.30.50.10">
    <property type="entry name" value="Erythroid Transcription Factor GATA-1, subunit A"/>
    <property type="match status" value="1"/>
</dbReference>
<accession>A0A8H5EWF8</accession>
<dbReference type="PANTHER" id="PTHR47172">
    <property type="entry name" value="OS01G0976800 PROTEIN"/>
    <property type="match status" value="1"/>
</dbReference>
<reference evidence="9 10" key="1">
    <citation type="journal article" date="2020" name="ISME J.">
        <title>Uncovering the hidden diversity of litter-decomposition mechanisms in mushroom-forming fungi.</title>
        <authorList>
            <person name="Floudas D."/>
            <person name="Bentzer J."/>
            <person name="Ahren D."/>
            <person name="Johansson T."/>
            <person name="Persson P."/>
            <person name="Tunlid A."/>
        </authorList>
    </citation>
    <scope>NUCLEOTIDE SEQUENCE [LARGE SCALE GENOMIC DNA]</scope>
    <source>
        <strain evidence="9 10">CBS 291.85</strain>
    </source>
</reference>
<keyword evidence="5" id="KW-0804">Transcription</keyword>
<evidence type="ECO:0000313" key="10">
    <source>
        <dbReference type="Proteomes" id="UP000559256"/>
    </source>
</evidence>
<feature type="compositionally biased region" description="Low complexity" evidence="7">
    <location>
        <begin position="280"/>
        <end position="299"/>
    </location>
</feature>
<feature type="domain" description="GATA-type" evidence="8">
    <location>
        <begin position="600"/>
        <end position="635"/>
    </location>
</feature>
<feature type="compositionally biased region" description="Basic and acidic residues" evidence="7">
    <location>
        <begin position="511"/>
        <end position="522"/>
    </location>
</feature>
<evidence type="ECO:0000256" key="1">
    <source>
        <dbReference type="ARBA" id="ARBA00022723"/>
    </source>
</evidence>
<dbReference type="SUPFAM" id="SSF57716">
    <property type="entry name" value="Glucocorticoid receptor-like (DNA-binding domain)"/>
    <property type="match status" value="1"/>
</dbReference>
<dbReference type="InterPro" id="IPR000679">
    <property type="entry name" value="Znf_GATA"/>
</dbReference>
<feature type="compositionally biased region" description="Pro residues" evidence="7">
    <location>
        <begin position="192"/>
        <end position="204"/>
    </location>
</feature>
<dbReference type="PANTHER" id="PTHR47172:SF24">
    <property type="entry name" value="GATA ZINC FINGER DOMAIN-CONTAINING PROTEIN 14-RELATED"/>
    <property type="match status" value="1"/>
</dbReference>
<keyword evidence="4" id="KW-0805">Transcription regulation</keyword>
<feature type="compositionally biased region" description="Pro residues" evidence="7">
    <location>
        <begin position="546"/>
        <end position="560"/>
    </location>
</feature>
<dbReference type="GO" id="GO:0008270">
    <property type="term" value="F:zinc ion binding"/>
    <property type="evidence" value="ECO:0007669"/>
    <property type="project" value="UniProtKB-KW"/>
</dbReference>
<feature type="region of interest" description="Disordered" evidence="7">
    <location>
        <begin position="642"/>
        <end position="774"/>
    </location>
</feature>
<dbReference type="EMBL" id="JAACJM010000495">
    <property type="protein sequence ID" value="KAF5314817.1"/>
    <property type="molecule type" value="Genomic_DNA"/>
</dbReference>
<feature type="compositionally biased region" description="Polar residues" evidence="7">
    <location>
        <begin position="705"/>
        <end position="717"/>
    </location>
</feature>
<evidence type="ECO:0000256" key="7">
    <source>
        <dbReference type="SAM" id="MobiDB-lite"/>
    </source>
</evidence>
<name>A0A8H5EWF8_9AGAR</name>
<feature type="compositionally biased region" description="Pro residues" evidence="7">
    <location>
        <begin position="327"/>
        <end position="337"/>
    </location>
</feature>
<feature type="compositionally biased region" description="Low complexity" evidence="7">
    <location>
        <begin position="577"/>
        <end position="588"/>
    </location>
</feature>
<feature type="compositionally biased region" description="Low complexity" evidence="7">
    <location>
        <begin position="338"/>
        <end position="351"/>
    </location>
</feature>
<dbReference type="OrthoDB" id="2162994at2759"/>
<dbReference type="GO" id="GO:0043565">
    <property type="term" value="F:sequence-specific DNA binding"/>
    <property type="evidence" value="ECO:0007669"/>
    <property type="project" value="InterPro"/>
</dbReference>
<feature type="region of interest" description="Disordered" evidence="7">
    <location>
        <begin position="1"/>
        <end position="427"/>
    </location>
</feature>
<evidence type="ECO:0000259" key="8">
    <source>
        <dbReference type="PROSITE" id="PS50114"/>
    </source>
</evidence>
<feature type="compositionally biased region" description="Low complexity" evidence="7">
    <location>
        <begin position="718"/>
        <end position="729"/>
    </location>
</feature>
<protein>
    <recommendedName>
        <fullName evidence="8">GATA-type domain-containing protein</fullName>
    </recommendedName>
</protein>
<evidence type="ECO:0000256" key="5">
    <source>
        <dbReference type="ARBA" id="ARBA00023163"/>
    </source>
</evidence>
<feature type="compositionally biased region" description="Basic and acidic residues" evidence="7">
    <location>
        <begin position="613"/>
        <end position="622"/>
    </location>
</feature>
<feature type="compositionally biased region" description="Pro residues" evidence="7">
    <location>
        <begin position="374"/>
        <end position="390"/>
    </location>
</feature>
<feature type="compositionally biased region" description="Low complexity" evidence="7">
    <location>
        <begin position="686"/>
        <end position="696"/>
    </location>
</feature>
<feature type="compositionally biased region" description="Basic residues" evidence="7">
    <location>
        <begin position="315"/>
        <end position="326"/>
    </location>
</feature>
<keyword evidence="10" id="KW-1185">Reference proteome</keyword>
<dbReference type="SMART" id="SM00401">
    <property type="entry name" value="ZnF_GATA"/>
    <property type="match status" value="1"/>
</dbReference>
<keyword evidence="3" id="KW-0862">Zinc</keyword>
<evidence type="ECO:0000256" key="4">
    <source>
        <dbReference type="ARBA" id="ARBA00023015"/>
    </source>
</evidence>
<evidence type="ECO:0000256" key="2">
    <source>
        <dbReference type="ARBA" id="ARBA00022771"/>
    </source>
</evidence>
<evidence type="ECO:0000313" key="9">
    <source>
        <dbReference type="EMBL" id="KAF5314817.1"/>
    </source>
</evidence>
<dbReference type="PROSITE" id="PS00344">
    <property type="entry name" value="GATA_ZN_FINGER_1"/>
    <property type="match status" value="1"/>
</dbReference>
<comment type="caution">
    <text evidence="9">The sequence shown here is derived from an EMBL/GenBank/DDBJ whole genome shotgun (WGS) entry which is preliminary data.</text>
</comment>
<evidence type="ECO:0000256" key="6">
    <source>
        <dbReference type="PROSITE-ProRule" id="PRU00094"/>
    </source>
</evidence>